<comment type="similarity">
    <text evidence="1 2">Belongs to the anti-sigma-factor antagonist family.</text>
</comment>
<name>A0A9X3D8R9_9ACTN</name>
<protein>
    <recommendedName>
        <fullName evidence="2">Anti-sigma factor antagonist</fullName>
    </recommendedName>
</protein>
<dbReference type="CDD" id="cd07043">
    <property type="entry name" value="STAS_anti-anti-sigma_factors"/>
    <property type="match status" value="1"/>
</dbReference>
<sequence>MNLDTQTTFQPSHTAAESRHRTSTAGLRADNSFCVQRFSGEIDMDSAADFAAALDRVISRDPECVVLDMTGIGFFGASGLPVLARFASDAADLHIPVAMVCPRVVARPLEACGLTDFIAVYETMEDAGNALSA</sequence>
<dbReference type="PANTHER" id="PTHR33495:SF2">
    <property type="entry name" value="ANTI-SIGMA FACTOR ANTAGONIST TM_1081-RELATED"/>
    <property type="match status" value="1"/>
</dbReference>
<dbReference type="Proteomes" id="UP001143347">
    <property type="component" value="Unassembled WGS sequence"/>
</dbReference>
<dbReference type="InterPro" id="IPR036513">
    <property type="entry name" value="STAS_dom_sf"/>
</dbReference>
<dbReference type="SUPFAM" id="SSF52091">
    <property type="entry name" value="SpoIIaa-like"/>
    <property type="match status" value="1"/>
</dbReference>
<proteinExistence type="inferred from homology"/>
<keyword evidence="6" id="KW-1185">Reference proteome</keyword>
<dbReference type="PANTHER" id="PTHR33495">
    <property type="entry name" value="ANTI-SIGMA FACTOR ANTAGONIST TM_1081-RELATED-RELATED"/>
    <property type="match status" value="1"/>
</dbReference>
<evidence type="ECO:0000259" key="4">
    <source>
        <dbReference type="PROSITE" id="PS50801"/>
    </source>
</evidence>
<evidence type="ECO:0000313" key="5">
    <source>
        <dbReference type="EMBL" id="MCX2965776.1"/>
    </source>
</evidence>
<dbReference type="InterPro" id="IPR003658">
    <property type="entry name" value="Anti-sigma_ant"/>
</dbReference>
<gene>
    <name evidence="5" type="ORF">OSB52_16940</name>
</gene>
<feature type="domain" description="STAS" evidence="4">
    <location>
        <begin position="23"/>
        <end position="133"/>
    </location>
</feature>
<dbReference type="InterPro" id="IPR002645">
    <property type="entry name" value="STAS_dom"/>
</dbReference>
<reference evidence="5" key="1">
    <citation type="submission" date="2022-10" db="EMBL/GenBank/DDBJ databases">
        <title>WGS of marine actinomycetes from Thailand.</title>
        <authorList>
            <person name="Thawai C."/>
        </authorList>
    </citation>
    <scope>NUCLEOTIDE SEQUENCE</scope>
    <source>
        <strain evidence="5">SW21</strain>
    </source>
</reference>
<dbReference type="Pfam" id="PF01740">
    <property type="entry name" value="STAS"/>
    <property type="match status" value="1"/>
</dbReference>
<feature type="region of interest" description="Disordered" evidence="3">
    <location>
        <begin position="1"/>
        <end position="23"/>
    </location>
</feature>
<comment type="caution">
    <text evidence="5">The sequence shown here is derived from an EMBL/GenBank/DDBJ whole genome shotgun (WGS) entry which is preliminary data.</text>
</comment>
<dbReference type="Gene3D" id="3.30.750.24">
    <property type="entry name" value="STAS domain"/>
    <property type="match status" value="1"/>
</dbReference>
<dbReference type="PROSITE" id="PS50801">
    <property type="entry name" value="STAS"/>
    <property type="match status" value="1"/>
</dbReference>
<dbReference type="GO" id="GO:0043856">
    <property type="term" value="F:anti-sigma factor antagonist activity"/>
    <property type="evidence" value="ECO:0007669"/>
    <property type="project" value="InterPro"/>
</dbReference>
<feature type="compositionally biased region" description="Polar residues" evidence="3">
    <location>
        <begin position="1"/>
        <end position="15"/>
    </location>
</feature>
<evidence type="ECO:0000256" key="1">
    <source>
        <dbReference type="ARBA" id="ARBA00009013"/>
    </source>
</evidence>
<accession>A0A9X3D8R9</accession>
<evidence type="ECO:0000313" key="6">
    <source>
        <dbReference type="Proteomes" id="UP001143347"/>
    </source>
</evidence>
<dbReference type="AlphaFoldDB" id="A0A9X3D8R9"/>
<dbReference type="RefSeq" id="WP_235721917.1">
    <property type="nucleotide sequence ID" value="NZ_JAPKFM010000019.1"/>
</dbReference>
<evidence type="ECO:0000256" key="2">
    <source>
        <dbReference type="RuleBase" id="RU003749"/>
    </source>
</evidence>
<dbReference type="NCBIfam" id="TIGR00377">
    <property type="entry name" value="ant_ant_sig"/>
    <property type="match status" value="1"/>
</dbReference>
<evidence type="ECO:0000256" key="3">
    <source>
        <dbReference type="SAM" id="MobiDB-lite"/>
    </source>
</evidence>
<organism evidence="5 6">
    <name type="scientific">Gordonia aquimaris</name>
    <dbReference type="NCBI Taxonomy" id="2984863"/>
    <lineage>
        <taxon>Bacteria</taxon>
        <taxon>Bacillati</taxon>
        <taxon>Actinomycetota</taxon>
        <taxon>Actinomycetes</taxon>
        <taxon>Mycobacteriales</taxon>
        <taxon>Gordoniaceae</taxon>
        <taxon>Gordonia</taxon>
    </lineage>
</organism>
<dbReference type="EMBL" id="JAPKFM010000019">
    <property type="protein sequence ID" value="MCX2965776.1"/>
    <property type="molecule type" value="Genomic_DNA"/>
</dbReference>